<dbReference type="EMBL" id="CP051217">
    <property type="protein sequence ID" value="QJB68248.1"/>
    <property type="molecule type" value="Genomic_DNA"/>
</dbReference>
<gene>
    <name evidence="1" type="ORF">HF685_02135</name>
</gene>
<keyword evidence="2" id="KW-1185">Reference proteome</keyword>
<organism evidence="1 2">
    <name type="scientific">Parasphingorhabdus halotolerans</name>
    <dbReference type="NCBI Taxonomy" id="2725558"/>
    <lineage>
        <taxon>Bacteria</taxon>
        <taxon>Pseudomonadati</taxon>
        <taxon>Pseudomonadota</taxon>
        <taxon>Alphaproteobacteria</taxon>
        <taxon>Sphingomonadales</taxon>
        <taxon>Sphingomonadaceae</taxon>
        <taxon>Parasphingorhabdus</taxon>
    </lineage>
</organism>
<evidence type="ECO:0000313" key="1">
    <source>
        <dbReference type="EMBL" id="QJB68248.1"/>
    </source>
</evidence>
<dbReference type="RefSeq" id="WP_168818092.1">
    <property type="nucleotide sequence ID" value="NZ_CP051217.1"/>
</dbReference>
<dbReference type="AlphaFoldDB" id="A0A6H2DJ76"/>
<dbReference type="KEGG" id="phao:HF685_02135"/>
<protein>
    <submittedName>
        <fullName evidence="1">Uncharacterized protein</fullName>
    </submittedName>
</protein>
<proteinExistence type="predicted"/>
<name>A0A6H2DJ76_9SPHN</name>
<dbReference type="Proteomes" id="UP000501600">
    <property type="component" value="Chromosome"/>
</dbReference>
<sequence>MAEFLHSLEALASKAEFGRFRPHRVKGLCYNDDAKVELVFAHQKNRYDPCIHTAGIAIAQAKLTLPIFAYNFDRLIFHERCAAAG</sequence>
<evidence type="ECO:0000313" key="2">
    <source>
        <dbReference type="Proteomes" id="UP000501600"/>
    </source>
</evidence>
<accession>A0A6H2DJ76</accession>
<reference evidence="1 2" key="1">
    <citation type="submission" date="2020-04" db="EMBL/GenBank/DDBJ databases">
        <title>Genome sequence for Sphingorhabdus sp. strain M1.</title>
        <authorList>
            <person name="Park S.-J."/>
        </authorList>
    </citation>
    <scope>NUCLEOTIDE SEQUENCE [LARGE SCALE GENOMIC DNA]</scope>
    <source>
        <strain evidence="1 2">JK6</strain>
    </source>
</reference>